<keyword evidence="2 5" id="KW-0547">Nucleotide-binding</keyword>
<dbReference type="SUPFAM" id="SSF52540">
    <property type="entry name" value="P-loop containing nucleoside triphosphate hydrolases"/>
    <property type="match status" value="1"/>
</dbReference>
<dbReference type="EMBL" id="JABBJJ010000250">
    <property type="protein sequence ID" value="NMO20536.1"/>
    <property type="molecule type" value="Genomic_DNA"/>
</dbReference>
<evidence type="ECO:0000256" key="4">
    <source>
        <dbReference type="ARBA" id="ARBA00022840"/>
    </source>
</evidence>
<evidence type="ECO:0000259" key="7">
    <source>
        <dbReference type="PROSITE" id="PS50011"/>
    </source>
</evidence>
<accession>A0A848LS02</accession>
<sequence>MEPVKTGSTGSDRTGPDTELLTPGQRLGRYEVVERVGAGGMGVVYKARDTVRGNTVALKTLHRLEPGALLRLKNEFRYVANVTHRNLVSLHELMEADDKWFFTMEFIEGESLWSLLHRGAQQAASTSDAARSRSEDTVTVTRDAQAVSKPTVTSERPSGNTPATSTTDVTVTQGKLSPSAPLVVPPPGPTLRPAQPVLPIDELRRIFGELALGIFALHSSRKFHCDIKPRNVMVEKTGRVVLLDFGLASDRSEPSTGELAGTPAYISPEQLMGQPSSEATDWYAFGVMLYEALAGGQSFRRGNLREQVHHAPPPLEPSPLVPEELRTLAMDLVQVEPSRRPTGPEVLRRLGLTVSAPAAPRVKSLVGREGPLAALLSAYDAMAAGRTVVAHLHGPSGMGKTALVRSFAEGLGAKRPGSVVLSGRCYERESVPYKGFDSLIDALTRYLRTLPQPVMKTLVPQHLPELLRIFPVLRQVESFSKVAPISLEASREQQELRLRAFRALKELLAKLGNTAPLVLHLDDLQWGDADTAQALSELQEAPGTPRMLLLCGYRTGEGIAAGLLEAHRKLATAPGNALDLRELVLDPLSETEGRELAAALVGTDAADARAATLAREARGSPFFIEALAQYVLEQGEAAPLAQGGLVTLEQVVQARVGKLAPEPARLLAAVAVAGQPVPRGLAFRAAALDMDPHTPWTQLRASHLVTTHGPRDEDLAECYHDRIRETVHASLAPDALKANHLRLAELLEETGSAEPDRLARHYKGAGRLDKAGPYAARAADRAASALAFDRAAALYAEALECTPDDADLLEKWADALVNAGRGAEAAPLYVKAASLVRGNVDRAFDLRRRGTEQYLVNGMLDEGAALLKQLLAEVKLPYPASPPLTLAGIIFHSIQFVLFGKRVRNVSPGAVPPLLRRRVNLTWSAARGLAVQDMLRMGYFAVRNALLSAQAGDEVRTTYGLLGLTAVTFARGSAGDEKRGHRYLEESTRRVEAANNPALTGFFKYVHGSIEMMLGNWRRADTLLAEGIRILEDECTGVIADLDQTYSCRVYVLRMLGELRELAAIGNRWLRFSEQNQNRYATGWMHIHLTSTRLAEDAPAEALSKLEPQANGWNDKRFTPQHLYAVLESARCELYQDAPAAAWTRLGKAWPVAESNFVLGHLYFRIYALRVRAGTALAMAASRPAERERFLAMARKDMVELERTSHRTDARVEARLLRATEAALVGKTADAIRLLEGAEADYQRLEMPLHAASLRRRRGQLTGGEAGARLITEADAILKAAGIRDPARWVTMEAPGFPAK</sequence>
<dbReference type="GO" id="GO:0005524">
    <property type="term" value="F:ATP binding"/>
    <property type="evidence" value="ECO:0007669"/>
    <property type="project" value="UniProtKB-UniRule"/>
</dbReference>
<dbReference type="SUPFAM" id="SSF56112">
    <property type="entry name" value="Protein kinase-like (PK-like)"/>
    <property type="match status" value="1"/>
</dbReference>
<dbReference type="GO" id="GO:0004674">
    <property type="term" value="F:protein serine/threonine kinase activity"/>
    <property type="evidence" value="ECO:0007669"/>
    <property type="project" value="TreeGrafter"/>
</dbReference>
<dbReference type="PROSITE" id="PS50011">
    <property type="entry name" value="PROTEIN_KINASE_DOM"/>
    <property type="match status" value="1"/>
</dbReference>
<feature type="compositionally biased region" description="Low complexity" evidence="6">
    <location>
        <begin position="161"/>
        <end position="182"/>
    </location>
</feature>
<dbReference type="RefSeq" id="WP_169349750.1">
    <property type="nucleotide sequence ID" value="NZ_JABBJJ010000250.1"/>
</dbReference>
<evidence type="ECO:0000313" key="8">
    <source>
        <dbReference type="EMBL" id="NMO20536.1"/>
    </source>
</evidence>
<evidence type="ECO:0000256" key="1">
    <source>
        <dbReference type="ARBA" id="ARBA00022679"/>
    </source>
</evidence>
<name>A0A848LS02_9BACT</name>
<gene>
    <name evidence="8" type="ORF">HG543_37590</name>
</gene>
<protein>
    <submittedName>
        <fullName evidence="8">Serine/threonine-protein kinase PknK</fullName>
    </submittedName>
</protein>
<dbReference type="CDD" id="cd14014">
    <property type="entry name" value="STKc_PknB_like"/>
    <property type="match status" value="1"/>
</dbReference>
<dbReference type="Pfam" id="PF13191">
    <property type="entry name" value="AAA_16"/>
    <property type="match status" value="1"/>
</dbReference>
<dbReference type="InterPro" id="IPR011009">
    <property type="entry name" value="Kinase-like_dom_sf"/>
</dbReference>
<dbReference type="Proteomes" id="UP000518300">
    <property type="component" value="Unassembled WGS sequence"/>
</dbReference>
<dbReference type="InterPro" id="IPR011990">
    <property type="entry name" value="TPR-like_helical_dom_sf"/>
</dbReference>
<dbReference type="InterPro" id="IPR041664">
    <property type="entry name" value="AAA_16"/>
</dbReference>
<dbReference type="PANTHER" id="PTHR43289:SF6">
    <property type="entry name" value="SERINE_THREONINE-PROTEIN KINASE NEKL-3"/>
    <property type="match status" value="1"/>
</dbReference>
<dbReference type="SMART" id="SM00220">
    <property type="entry name" value="S_TKc"/>
    <property type="match status" value="1"/>
</dbReference>
<feature type="region of interest" description="Disordered" evidence="6">
    <location>
        <begin position="1"/>
        <end position="20"/>
    </location>
</feature>
<dbReference type="PROSITE" id="PS00107">
    <property type="entry name" value="PROTEIN_KINASE_ATP"/>
    <property type="match status" value="1"/>
</dbReference>
<feature type="binding site" evidence="5">
    <location>
        <position position="59"/>
    </location>
    <ligand>
        <name>ATP</name>
        <dbReference type="ChEBI" id="CHEBI:30616"/>
    </ligand>
</feature>
<dbReference type="Gene3D" id="3.40.50.300">
    <property type="entry name" value="P-loop containing nucleotide triphosphate hydrolases"/>
    <property type="match status" value="1"/>
</dbReference>
<evidence type="ECO:0000256" key="5">
    <source>
        <dbReference type="PROSITE-ProRule" id="PRU10141"/>
    </source>
</evidence>
<evidence type="ECO:0000313" key="9">
    <source>
        <dbReference type="Proteomes" id="UP000518300"/>
    </source>
</evidence>
<keyword evidence="4 5" id="KW-0067">ATP-binding</keyword>
<keyword evidence="1" id="KW-0808">Transferase</keyword>
<dbReference type="PANTHER" id="PTHR43289">
    <property type="entry name" value="MITOGEN-ACTIVATED PROTEIN KINASE KINASE KINASE 20-RELATED"/>
    <property type="match status" value="1"/>
</dbReference>
<reference evidence="8 9" key="1">
    <citation type="submission" date="2020-04" db="EMBL/GenBank/DDBJ databases">
        <title>Draft genome of Pyxidicoccus fallax type strain.</title>
        <authorList>
            <person name="Whitworth D.E."/>
        </authorList>
    </citation>
    <scope>NUCLEOTIDE SEQUENCE [LARGE SCALE GENOMIC DNA]</scope>
    <source>
        <strain evidence="8 9">DSM 14698</strain>
    </source>
</reference>
<evidence type="ECO:0000256" key="6">
    <source>
        <dbReference type="SAM" id="MobiDB-lite"/>
    </source>
</evidence>
<dbReference type="InterPro" id="IPR000719">
    <property type="entry name" value="Prot_kinase_dom"/>
</dbReference>
<comment type="caution">
    <text evidence="8">The sequence shown here is derived from an EMBL/GenBank/DDBJ whole genome shotgun (WGS) entry which is preliminary data.</text>
</comment>
<dbReference type="SUPFAM" id="SSF48452">
    <property type="entry name" value="TPR-like"/>
    <property type="match status" value="1"/>
</dbReference>
<feature type="domain" description="Protein kinase" evidence="7">
    <location>
        <begin position="30"/>
        <end position="352"/>
    </location>
</feature>
<feature type="compositionally biased region" description="Polar residues" evidence="6">
    <location>
        <begin position="137"/>
        <end position="160"/>
    </location>
</feature>
<feature type="region of interest" description="Disordered" evidence="6">
    <location>
        <begin position="124"/>
        <end position="190"/>
    </location>
</feature>
<dbReference type="InterPro" id="IPR017441">
    <property type="entry name" value="Protein_kinase_ATP_BS"/>
</dbReference>
<feature type="compositionally biased region" description="Polar residues" evidence="6">
    <location>
        <begin position="1"/>
        <end position="12"/>
    </location>
</feature>
<dbReference type="Gene3D" id="1.10.510.10">
    <property type="entry name" value="Transferase(Phosphotransferase) domain 1"/>
    <property type="match status" value="2"/>
</dbReference>
<dbReference type="Gene3D" id="1.25.40.10">
    <property type="entry name" value="Tetratricopeptide repeat domain"/>
    <property type="match status" value="1"/>
</dbReference>
<keyword evidence="3 8" id="KW-0418">Kinase</keyword>
<proteinExistence type="predicted"/>
<organism evidence="8 9">
    <name type="scientific">Pyxidicoccus fallax</name>
    <dbReference type="NCBI Taxonomy" id="394095"/>
    <lineage>
        <taxon>Bacteria</taxon>
        <taxon>Pseudomonadati</taxon>
        <taxon>Myxococcota</taxon>
        <taxon>Myxococcia</taxon>
        <taxon>Myxococcales</taxon>
        <taxon>Cystobacterineae</taxon>
        <taxon>Myxococcaceae</taxon>
        <taxon>Pyxidicoccus</taxon>
    </lineage>
</organism>
<dbReference type="Pfam" id="PF00069">
    <property type="entry name" value="Pkinase"/>
    <property type="match status" value="2"/>
</dbReference>
<evidence type="ECO:0000256" key="3">
    <source>
        <dbReference type="ARBA" id="ARBA00022777"/>
    </source>
</evidence>
<keyword evidence="9" id="KW-1185">Reference proteome</keyword>
<evidence type="ECO:0000256" key="2">
    <source>
        <dbReference type="ARBA" id="ARBA00022741"/>
    </source>
</evidence>
<dbReference type="InterPro" id="IPR027417">
    <property type="entry name" value="P-loop_NTPase"/>
</dbReference>